<dbReference type="AlphaFoldDB" id="A0A6L3W1S1"/>
<evidence type="ECO:0000313" key="2">
    <source>
        <dbReference type="Proteomes" id="UP000483004"/>
    </source>
</evidence>
<comment type="caution">
    <text evidence="1">The sequence shown here is derived from an EMBL/GenBank/DDBJ whole genome shotgun (WGS) entry which is preliminary data.</text>
</comment>
<protein>
    <submittedName>
        <fullName evidence="1">Uncharacterized protein</fullName>
    </submittedName>
</protein>
<gene>
    <name evidence="1" type="ORF">F9B16_02450</name>
</gene>
<organism evidence="1 2">
    <name type="scientific">Actinomadura montaniterrae</name>
    <dbReference type="NCBI Taxonomy" id="1803903"/>
    <lineage>
        <taxon>Bacteria</taxon>
        <taxon>Bacillati</taxon>
        <taxon>Actinomycetota</taxon>
        <taxon>Actinomycetes</taxon>
        <taxon>Streptosporangiales</taxon>
        <taxon>Thermomonosporaceae</taxon>
        <taxon>Actinomadura</taxon>
    </lineage>
</organism>
<dbReference type="InterPro" id="IPR048032">
    <property type="entry name" value="ESAT6-like"/>
</dbReference>
<dbReference type="NCBIfam" id="NF035935">
    <property type="entry name" value="ESAT6_3"/>
    <property type="match status" value="1"/>
</dbReference>
<evidence type="ECO:0000313" key="1">
    <source>
        <dbReference type="EMBL" id="KAB2388801.1"/>
    </source>
</evidence>
<dbReference type="RefSeq" id="WP_151538147.1">
    <property type="nucleotide sequence ID" value="NZ_WBMR01000003.1"/>
</dbReference>
<reference evidence="1 2" key="1">
    <citation type="submission" date="2019-09" db="EMBL/GenBank/DDBJ databases">
        <title>Actinomadura physcomitrii sp. nov., a novel actinomycete isolated from moss [Physcomitrium sphaericum (Ludw) Fuernr].</title>
        <authorList>
            <person name="Liu C."/>
            <person name="Zhuang X."/>
        </authorList>
    </citation>
    <scope>NUCLEOTIDE SEQUENCE [LARGE SCALE GENOMIC DNA]</scope>
    <source>
        <strain evidence="1 2">CYP1-1B</strain>
    </source>
</reference>
<name>A0A6L3W1S1_9ACTN</name>
<dbReference type="Proteomes" id="UP000483004">
    <property type="component" value="Unassembled WGS sequence"/>
</dbReference>
<proteinExistence type="predicted"/>
<sequence>MTNRIDKRSFDISASREVQDNLRAIINRLEDLIGLRSQNVQALLANWEATGVSGEYHGKEGKWLAAADETRDFITLVKKLLEENDSIAHMTLGKARAIVNDL</sequence>
<keyword evidence="2" id="KW-1185">Reference proteome</keyword>
<dbReference type="OrthoDB" id="4965508at2"/>
<dbReference type="EMBL" id="WBMR01000003">
    <property type="protein sequence ID" value="KAB2388801.1"/>
    <property type="molecule type" value="Genomic_DNA"/>
</dbReference>
<accession>A0A6L3W1S1</accession>